<feature type="compositionally biased region" description="Basic and acidic residues" evidence="1">
    <location>
        <begin position="458"/>
        <end position="470"/>
    </location>
</feature>
<evidence type="ECO:0000313" key="3">
    <source>
        <dbReference type="EMBL" id="KAF2460674.1"/>
    </source>
</evidence>
<keyword evidence="4" id="KW-1185">Reference proteome</keyword>
<organism evidence="3 4">
    <name type="scientific">Lineolata rhizophorae</name>
    <dbReference type="NCBI Taxonomy" id="578093"/>
    <lineage>
        <taxon>Eukaryota</taxon>
        <taxon>Fungi</taxon>
        <taxon>Dikarya</taxon>
        <taxon>Ascomycota</taxon>
        <taxon>Pezizomycotina</taxon>
        <taxon>Dothideomycetes</taxon>
        <taxon>Dothideomycetes incertae sedis</taxon>
        <taxon>Lineolatales</taxon>
        <taxon>Lineolataceae</taxon>
        <taxon>Lineolata</taxon>
    </lineage>
</organism>
<feature type="compositionally biased region" description="Low complexity" evidence="1">
    <location>
        <begin position="549"/>
        <end position="562"/>
    </location>
</feature>
<accession>A0A6A6P9U0</accession>
<dbReference type="EMBL" id="MU001673">
    <property type="protein sequence ID" value="KAF2460674.1"/>
    <property type="molecule type" value="Genomic_DNA"/>
</dbReference>
<dbReference type="PROSITE" id="PS50181">
    <property type="entry name" value="FBOX"/>
    <property type="match status" value="1"/>
</dbReference>
<feature type="compositionally biased region" description="Polar residues" evidence="1">
    <location>
        <begin position="420"/>
        <end position="433"/>
    </location>
</feature>
<protein>
    <recommendedName>
        <fullName evidence="2">F-box domain-containing protein</fullName>
    </recommendedName>
</protein>
<proteinExistence type="predicted"/>
<evidence type="ECO:0000256" key="1">
    <source>
        <dbReference type="SAM" id="MobiDB-lite"/>
    </source>
</evidence>
<evidence type="ECO:0000313" key="4">
    <source>
        <dbReference type="Proteomes" id="UP000799766"/>
    </source>
</evidence>
<dbReference type="InterPro" id="IPR036047">
    <property type="entry name" value="F-box-like_dom_sf"/>
</dbReference>
<dbReference type="SUPFAM" id="SSF81383">
    <property type="entry name" value="F-box domain"/>
    <property type="match status" value="1"/>
</dbReference>
<feature type="region of interest" description="Disordered" evidence="1">
    <location>
        <begin position="536"/>
        <end position="568"/>
    </location>
</feature>
<dbReference type="OrthoDB" id="1259151at2759"/>
<name>A0A6A6P9U0_9PEZI</name>
<evidence type="ECO:0000259" key="2">
    <source>
        <dbReference type="PROSITE" id="PS50181"/>
    </source>
</evidence>
<reference evidence="3" key="1">
    <citation type="journal article" date="2020" name="Stud. Mycol.">
        <title>101 Dothideomycetes genomes: a test case for predicting lifestyles and emergence of pathogens.</title>
        <authorList>
            <person name="Haridas S."/>
            <person name="Albert R."/>
            <person name="Binder M."/>
            <person name="Bloem J."/>
            <person name="Labutti K."/>
            <person name="Salamov A."/>
            <person name="Andreopoulos B."/>
            <person name="Baker S."/>
            <person name="Barry K."/>
            <person name="Bills G."/>
            <person name="Bluhm B."/>
            <person name="Cannon C."/>
            <person name="Castanera R."/>
            <person name="Culley D."/>
            <person name="Daum C."/>
            <person name="Ezra D."/>
            <person name="Gonzalez J."/>
            <person name="Henrissat B."/>
            <person name="Kuo A."/>
            <person name="Liang C."/>
            <person name="Lipzen A."/>
            <person name="Lutzoni F."/>
            <person name="Magnuson J."/>
            <person name="Mondo S."/>
            <person name="Nolan M."/>
            <person name="Ohm R."/>
            <person name="Pangilinan J."/>
            <person name="Park H.-J."/>
            <person name="Ramirez L."/>
            <person name="Alfaro M."/>
            <person name="Sun H."/>
            <person name="Tritt A."/>
            <person name="Yoshinaga Y."/>
            <person name="Zwiers L.-H."/>
            <person name="Turgeon B."/>
            <person name="Goodwin S."/>
            <person name="Spatafora J."/>
            <person name="Crous P."/>
            <person name="Grigoriev I."/>
        </authorList>
    </citation>
    <scope>NUCLEOTIDE SEQUENCE</scope>
    <source>
        <strain evidence="3">ATCC 16933</strain>
    </source>
</reference>
<sequence length="649" mass="71401">MPLAMAPGAKDAAHAPSTNLSTLPVELLGVVADYLPSAHSLSSLSLTCRALYNFVTHHGWKAFVRSRFPGVSLPPSPPPQFWRDAVHGLTSLSRNYDRRGVVARYVEPAGRVCVLPQGDVVERWESKGGQTMGYQPVIDSYEQWVKLPGGQVDWASRREVLAWSAGSELVLRLRWTGHAAMERRVSTLENCGPFQSHKVEWFTYRDQGVREGVDDITSLKLFKPIHRGRGAVFDLEDEEDEEFVILACLGKGEGAGVAVYRSMDCGNIDKPVLFLHTSVLAIGLGPSKDPLRVHEVLQEGISEQPIRQFQWPGYARSISVKFIAEIPKMSSAFYTENPDRLLFFTGMDFGQVFLHDLRSPTPYEFSVANPIDPNSSMYSIQPLGRDRIAVGGGRHRLLMFFDIRQRATYGGLSTYDYRDAQSNSHHPSDTNKALASRPRPQHDSAKPAPATNHDDDDNNNRQEPRTSPGDRDDDEDRPPGWSVFTYPRHHEGMRGVSSPVYSVSAPAGGASPTLYIGSEGTVMQLDALGVNDGARADPVFGVSAPGPPQAQAQPQPRARSGQTRPRSGSVNIKQAFNARGEVLALALLEHGLDAGRDAPGSLKVWVQRGVGKYAAWRKGLDERLQPNEAVVPQRARGRGLMVDEAFDEG</sequence>
<feature type="region of interest" description="Disordered" evidence="1">
    <location>
        <begin position="418"/>
        <end position="494"/>
    </location>
</feature>
<dbReference type="AlphaFoldDB" id="A0A6A6P9U0"/>
<feature type="domain" description="F-box" evidence="2">
    <location>
        <begin position="17"/>
        <end position="63"/>
    </location>
</feature>
<dbReference type="Proteomes" id="UP000799766">
    <property type="component" value="Unassembled WGS sequence"/>
</dbReference>
<gene>
    <name evidence="3" type="ORF">BDY21DRAFT_419441</name>
</gene>
<dbReference type="InterPro" id="IPR001810">
    <property type="entry name" value="F-box_dom"/>
</dbReference>